<dbReference type="InterPro" id="IPR016166">
    <property type="entry name" value="FAD-bd_PCMH"/>
</dbReference>
<evidence type="ECO:0000313" key="8">
    <source>
        <dbReference type="Proteomes" id="UP000509626"/>
    </source>
</evidence>
<comment type="cofactor">
    <cofactor evidence="1">
        <name>FAD</name>
        <dbReference type="ChEBI" id="CHEBI:57692"/>
    </cofactor>
</comment>
<dbReference type="PROSITE" id="PS51387">
    <property type="entry name" value="FAD_PCMH"/>
    <property type="match status" value="1"/>
</dbReference>
<dbReference type="InterPro" id="IPR006093">
    <property type="entry name" value="Oxy_OxRdtase_FAD_BS"/>
</dbReference>
<dbReference type="GO" id="GO:0016491">
    <property type="term" value="F:oxidoreductase activity"/>
    <property type="evidence" value="ECO:0007669"/>
    <property type="project" value="UniProtKB-KW"/>
</dbReference>
<dbReference type="KEGG" id="halu:HUG12_12625"/>
<dbReference type="InterPro" id="IPR016169">
    <property type="entry name" value="FAD-bd_PCMH_sub2"/>
</dbReference>
<dbReference type="PROSITE" id="PS00862">
    <property type="entry name" value="OX2_COVAL_FAD"/>
    <property type="match status" value="1"/>
</dbReference>
<comment type="similarity">
    <text evidence="2">Belongs to the oxygen-dependent FAD-linked oxidoreductase family.</text>
</comment>
<dbReference type="Gene3D" id="3.40.462.20">
    <property type="match status" value="1"/>
</dbReference>
<evidence type="ECO:0000256" key="3">
    <source>
        <dbReference type="ARBA" id="ARBA00022630"/>
    </source>
</evidence>
<dbReference type="InterPro" id="IPR016167">
    <property type="entry name" value="FAD-bd_PCMH_sub1"/>
</dbReference>
<proteinExistence type="inferred from homology"/>
<dbReference type="InterPro" id="IPR036318">
    <property type="entry name" value="FAD-bd_PCMH-like_sf"/>
</dbReference>
<dbReference type="SUPFAM" id="SSF56176">
    <property type="entry name" value="FAD-binding/transporter-associated domain-like"/>
    <property type="match status" value="1"/>
</dbReference>
<dbReference type="Pfam" id="PF08031">
    <property type="entry name" value="BBE"/>
    <property type="match status" value="1"/>
</dbReference>
<evidence type="ECO:0000256" key="1">
    <source>
        <dbReference type="ARBA" id="ARBA00001974"/>
    </source>
</evidence>
<evidence type="ECO:0000259" key="6">
    <source>
        <dbReference type="PROSITE" id="PS51387"/>
    </source>
</evidence>
<sequence>MAVKDPIDDAEHETLARGIHGEVLRPGDDAYDEARTIWNAMIDRKPAVIVRPTGAADVITAVDFARESDLPLAVKGGGHNVAGNAVCDDGLMIDLSLMSSVRVNPAAQTARVGPGATMADLDHETQAFGLATPGGVISTTGVAGLTLGGGIGWLSRKYGLAIDNLGSVDVVTADGRGVTASEDENADLFWAVRGGGGNFGIVTSFEFDLHEVGHEVLFGPIVHPYEDAPDVLAHYREFTRNAPRECGVWVNSVAAPPLPFLPDDVHGTTVLILVPFYAGDLREGETVLAPLREHGDPIADAVAPTRYTEAQSMLDDLYAEGARNYWKAPNFTELTEETIDTVTEHADRFPTPYSEILIHQVGGAVNDVGPNATAYPHRDVEFIVTVAARWEDSAKDDECIAWVRECHDALAEGATGGTYANFEGDRQGREENVYDENYARLAELKAKYDPENVFRLNQNVKPAD</sequence>
<dbReference type="GeneID" id="56038318"/>
<dbReference type="InterPro" id="IPR012951">
    <property type="entry name" value="BBE"/>
</dbReference>
<protein>
    <submittedName>
        <fullName evidence="7">FAD-binding oxidoreductase</fullName>
    </submittedName>
</protein>
<dbReference type="InterPro" id="IPR050416">
    <property type="entry name" value="FAD-linked_Oxidoreductase"/>
</dbReference>
<dbReference type="InterPro" id="IPR006094">
    <property type="entry name" value="Oxid_FAD_bind_N"/>
</dbReference>
<dbReference type="Gene3D" id="3.30.465.10">
    <property type="match status" value="1"/>
</dbReference>
<dbReference type="Pfam" id="PF01565">
    <property type="entry name" value="FAD_binding_4"/>
    <property type="match status" value="1"/>
</dbReference>
<name>A0A7D5QL17_9EURY</name>
<evidence type="ECO:0000256" key="2">
    <source>
        <dbReference type="ARBA" id="ARBA00005466"/>
    </source>
</evidence>
<evidence type="ECO:0000313" key="7">
    <source>
        <dbReference type="EMBL" id="QLG62525.1"/>
    </source>
</evidence>
<gene>
    <name evidence="7" type="ORF">HUG12_12625</name>
</gene>
<reference evidence="7 8" key="1">
    <citation type="submission" date="2020-06" db="EMBL/GenBank/DDBJ databases">
        <title>NJ-3-1, isolated from saline soil.</title>
        <authorList>
            <person name="Cui H.L."/>
            <person name="Shi X."/>
        </authorList>
    </citation>
    <scope>NUCLEOTIDE SEQUENCE [LARGE SCALE GENOMIC DNA]</scope>
    <source>
        <strain evidence="7 8">NJ-3-1</strain>
    </source>
</reference>
<dbReference type="AlphaFoldDB" id="A0A7D5QL17"/>
<dbReference type="PANTHER" id="PTHR42973:SF39">
    <property type="entry name" value="FAD-BINDING PCMH-TYPE DOMAIN-CONTAINING PROTEIN"/>
    <property type="match status" value="1"/>
</dbReference>
<evidence type="ECO:0000256" key="4">
    <source>
        <dbReference type="ARBA" id="ARBA00022827"/>
    </source>
</evidence>
<keyword evidence="8" id="KW-1185">Reference proteome</keyword>
<dbReference type="RefSeq" id="WP_179269110.1">
    <property type="nucleotide sequence ID" value="NZ_CP058579.1"/>
</dbReference>
<keyword evidence="5" id="KW-0560">Oxidoreductase</keyword>
<dbReference type="Gene3D" id="3.30.43.10">
    <property type="entry name" value="Uridine Diphospho-n-acetylenolpyruvylglucosamine Reductase, domain 2"/>
    <property type="match status" value="1"/>
</dbReference>
<keyword evidence="4" id="KW-0274">FAD</keyword>
<accession>A0A7D5QL17</accession>
<keyword evidence="3" id="KW-0285">Flavoprotein</keyword>
<evidence type="ECO:0000256" key="5">
    <source>
        <dbReference type="ARBA" id="ARBA00023002"/>
    </source>
</evidence>
<feature type="domain" description="FAD-binding PCMH-type" evidence="6">
    <location>
        <begin position="42"/>
        <end position="212"/>
    </location>
</feature>
<dbReference type="EMBL" id="CP058579">
    <property type="protein sequence ID" value="QLG62525.1"/>
    <property type="molecule type" value="Genomic_DNA"/>
</dbReference>
<dbReference type="GO" id="GO:0071949">
    <property type="term" value="F:FAD binding"/>
    <property type="evidence" value="ECO:0007669"/>
    <property type="project" value="InterPro"/>
</dbReference>
<dbReference type="PANTHER" id="PTHR42973">
    <property type="entry name" value="BINDING OXIDOREDUCTASE, PUTATIVE (AFU_ORTHOLOGUE AFUA_1G17690)-RELATED"/>
    <property type="match status" value="1"/>
</dbReference>
<organism evidence="7 8">
    <name type="scientific">Halorarum salinum</name>
    <dbReference type="NCBI Taxonomy" id="2743089"/>
    <lineage>
        <taxon>Archaea</taxon>
        <taxon>Methanobacteriati</taxon>
        <taxon>Methanobacteriota</taxon>
        <taxon>Stenosarchaea group</taxon>
        <taxon>Halobacteria</taxon>
        <taxon>Halobacteriales</taxon>
        <taxon>Haloferacaceae</taxon>
        <taxon>Halorarum</taxon>
    </lineage>
</organism>
<dbReference type="Proteomes" id="UP000509626">
    <property type="component" value="Chromosome"/>
</dbReference>